<comment type="caution">
    <text evidence="1">The sequence shown here is derived from an EMBL/GenBank/DDBJ whole genome shotgun (WGS) entry which is preliminary data.</text>
</comment>
<sequence length="241" mass="28481">MDQCLEIYANVEEASRDHNSCTREIKNSENIYGNLDEIQTVKPKETGPALSDTKGNSERDQLQTSYNNLTEERDQLQTSYNNLTEEQDQLQTSYNNLNKERDQLQKRFDNMAKDRNDLQRKLKELGWVYFSGSVYFISSVTKSWLQSRDDCQQRGADLVIINSKEEQKWRTACNCLYCTYVDDCFSVNKDFIRSFRKRMWIGLTDRETEGTWKWVDGTRLTTRFECDLTFSIVIVQLNWEK</sequence>
<proteinExistence type="predicted"/>
<name>A0ACB7FJL6_NIBAL</name>
<evidence type="ECO:0000313" key="2">
    <source>
        <dbReference type="Proteomes" id="UP000805704"/>
    </source>
</evidence>
<reference evidence="1" key="1">
    <citation type="submission" date="2020-04" db="EMBL/GenBank/DDBJ databases">
        <title>A chromosome-scale assembly and high-density genetic map of the yellow drum (Nibea albiflora) genome.</title>
        <authorList>
            <person name="Xu D."/>
            <person name="Zhang W."/>
            <person name="Chen R."/>
            <person name="Tan P."/>
            <person name="Wang L."/>
            <person name="Song H."/>
            <person name="Tian L."/>
            <person name="Zhu Q."/>
            <person name="Wang B."/>
        </authorList>
    </citation>
    <scope>NUCLEOTIDE SEQUENCE</scope>
    <source>
        <strain evidence="1">ZJHYS-2018</strain>
    </source>
</reference>
<protein>
    <submittedName>
        <fullName evidence="1">Uncharacterized protein</fullName>
    </submittedName>
</protein>
<dbReference type="EMBL" id="CM024789">
    <property type="protein sequence ID" value="KAG8014470.1"/>
    <property type="molecule type" value="Genomic_DNA"/>
</dbReference>
<evidence type="ECO:0000313" key="1">
    <source>
        <dbReference type="EMBL" id="KAG8014470.1"/>
    </source>
</evidence>
<keyword evidence="2" id="KW-1185">Reference proteome</keyword>
<dbReference type="Proteomes" id="UP000805704">
    <property type="component" value="Chromosome 1"/>
</dbReference>
<gene>
    <name evidence="1" type="ORF">GBF38_002946</name>
</gene>
<organism evidence="1 2">
    <name type="scientific">Nibea albiflora</name>
    <name type="common">Yellow drum</name>
    <name type="synonym">Corvina albiflora</name>
    <dbReference type="NCBI Taxonomy" id="240163"/>
    <lineage>
        <taxon>Eukaryota</taxon>
        <taxon>Metazoa</taxon>
        <taxon>Chordata</taxon>
        <taxon>Craniata</taxon>
        <taxon>Vertebrata</taxon>
        <taxon>Euteleostomi</taxon>
        <taxon>Actinopterygii</taxon>
        <taxon>Neopterygii</taxon>
        <taxon>Teleostei</taxon>
        <taxon>Neoteleostei</taxon>
        <taxon>Acanthomorphata</taxon>
        <taxon>Eupercaria</taxon>
        <taxon>Sciaenidae</taxon>
        <taxon>Nibea</taxon>
    </lineage>
</organism>
<accession>A0ACB7FJL6</accession>